<sequence length="1277" mass="147247">MYLFYSIFLIHFSVVHAHDKGFHDLDIQVESYQYGDYFFNFYYVDANWDEAFAICKASASRLAVVHNMERARFLSRALSHTLVGVEDVWIGARIIKDNWEWVPIKHDLPKEIVQGYPPWLNYPTKRGKYCLSLDRKNHSEPLFVELQCSLQRPFLCEKSMSAHLTVKPTLSLQIKINMSTFYVYYGRVSWDEALTFCKQSGARLATVINTDVTHELVSIMQHMRPVIRNAWIGARRQNYGWIWTATDEIIPSEKDLDTDYPPWPSDDFRDMQYKDCLVLDHHVCKSIYVRGNTDVRTNCKEKPVFLPEGCHMKRDFICEMIPPKPRAPPNETEVIMAGSIKYVFLRQRQKWKSAVNTCRSLNMMLAMPETKEELNAIISNLADVEYAWDHIWLGAKWNIFTNNWESINKTALPVGNRSYLPWCKSMPLHEASENCLNLDRDAHKVPVVYGFNCSIPQGFVCQFVPDEAMSIADNVKSRIFVIQDYLLNYGDAEEACQVQKSHLAITNSMELAQNLSLMLPADTLVWIGGQRIDSVWQWSRTKEIIPDFPDDFNYPPWGSLTTQEGKMCLAMQSGFRKRPMFIEVPCNKKLFYVCELGPKSLPEPDLTIKHHDYLYYFYNQKEVWEKAGFFCTASHLKLPKVGNFELANYLSGINSAQNAWWIGSKREPNDKWRWINGEPLSEKIIQSSLFQANSSNDTTECLLLLNDSSITKFLGIDCKERHGFICMNYNVHSHEPLTKKHDVIVDIKQTLGSMKTGKKYCEAQGMNVMNITENLRVAKEIMQEKQIPTVWMNVIHINNGKWLYQSNRQEFRSTLKFPERDIKDVMGIRKDCAMLVLRIGGQFEIKRSECNDHSFTLCQKKTQGLTDKFTLDQVEINVADNVKLIASLEGRTFEQSKQYCLDIGAETIDKSLYKEAVQFFKTLSPDYKQFWIGEIFAAAHKAKPVAWQIGNSKQGGYQKMQKSAKAVNMCVAYNRTQNSEYNANCSEKLSTLCFLELRTCAASPNITNLKWSPQKCEHKDIQSGQVCTASCRNWMLFGPEKIVCNKGNWTYRSQPAVMPSCIGNNQQLQILLNFLKSAEIQDKSRPPPFIFALDSGIPKYIFDISISIVKHIANIIILNKRRKAALILYNKRPELALEFYGYDTCFFSEKLKYLSTTRPSAPNYVKVLSSVYSLLEFEQSYHNIVLVFFAQRKDVGSAGDRIKVLHRLQSQNVTVLILTANKQLQQISLENMASVFNNELLFYRFQSETQLRECADFLQKNKNPASDSCADMKKARP</sequence>
<organism evidence="3 4">
    <name type="scientific">Ignelater luminosus</name>
    <name type="common">Cucubano</name>
    <name type="synonym">Pyrophorus luminosus</name>
    <dbReference type="NCBI Taxonomy" id="2038154"/>
    <lineage>
        <taxon>Eukaryota</taxon>
        <taxon>Metazoa</taxon>
        <taxon>Ecdysozoa</taxon>
        <taxon>Arthropoda</taxon>
        <taxon>Hexapoda</taxon>
        <taxon>Insecta</taxon>
        <taxon>Pterygota</taxon>
        <taxon>Neoptera</taxon>
        <taxon>Endopterygota</taxon>
        <taxon>Coleoptera</taxon>
        <taxon>Polyphaga</taxon>
        <taxon>Elateriformia</taxon>
        <taxon>Elateroidea</taxon>
        <taxon>Elateridae</taxon>
        <taxon>Agrypninae</taxon>
        <taxon>Pyrophorini</taxon>
        <taxon>Ignelater</taxon>
    </lineage>
</organism>
<dbReference type="Gene3D" id="3.10.100.10">
    <property type="entry name" value="Mannose-Binding Protein A, subunit A"/>
    <property type="match status" value="5"/>
</dbReference>
<feature type="chain" id="PRO_5035418190" description="C-type lectin domain-containing protein" evidence="1">
    <location>
        <begin position="18"/>
        <end position="1277"/>
    </location>
</feature>
<proteinExistence type="predicted"/>
<dbReference type="SUPFAM" id="SSF56436">
    <property type="entry name" value="C-type lectin-like"/>
    <property type="match status" value="5"/>
</dbReference>
<evidence type="ECO:0000256" key="1">
    <source>
        <dbReference type="SAM" id="SignalP"/>
    </source>
</evidence>
<dbReference type="CDD" id="cd00037">
    <property type="entry name" value="CLECT"/>
    <property type="match status" value="4"/>
</dbReference>
<dbReference type="Pfam" id="PF00059">
    <property type="entry name" value="Lectin_C"/>
    <property type="match status" value="5"/>
</dbReference>
<protein>
    <recommendedName>
        <fullName evidence="2">C-type lectin domain-containing protein</fullName>
    </recommendedName>
</protein>
<evidence type="ECO:0000259" key="2">
    <source>
        <dbReference type="PROSITE" id="PS50041"/>
    </source>
</evidence>
<feature type="domain" description="C-type lectin" evidence="2">
    <location>
        <begin position="610"/>
        <end position="727"/>
    </location>
</feature>
<dbReference type="InterPro" id="IPR016186">
    <property type="entry name" value="C-type_lectin-like/link_sf"/>
</dbReference>
<dbReference type="AlphaFoldDB" id="A0A8K0CHE3"/>
<dbReference type="InterPro" id="IPR001304">
    <property type="entry name" value="C-type_lectin-like"/>
</dbReference>
<dbReference type="PANTHER" id="PTHR45784:SF3">
    <property type="entry name" value="C-TYPE LECTIN DOMAIN FAMILY 4 MEMBER K-LIKE-RELATED"/>
    <property type="match status" value="1"/>
</dbReference>
<feature type="domain" description="C-type lectin" evidence="2">
    <location>
        <begin position="34"/>
        <end position="157"/>
    </location>
</feature>
<reference evidence="3" key="1">
    <citation type="submission" date="2019-08" db="EMBL/GenBank/DDBJ databases">
        <title>The genome of the North American firefly Photinus pyralis.</title>
        <authorList>
            <consortium name="Photinus pyralis genome working group"/>
            <person name="Fallon T.R."/>
            <person name="Sander Lower S.E."/>
            <person name="Weng J.-K."/>
        </authorList>
    </citation>
    <scope>NUCLEOTIDE SEQUENCE</scope>
    <source>
        <strain evidence="3">TRF0915ILg1</strain>
        <tissue evidence="3">Whole body</tissue>
    </source>
</reference>
<dbReference type="Proteomes" id="UP000801492">
    <property type="component" value="Unassembled WGS sequence"/>
</dbReference>
<feature type="domain" description="C-type lectin" evidence="2">
    <location>
        <begin position="342"/>
        <end position="462"/>
    </location>
</feature>
<gene>
    <name evidence="3" type="ORF">ILUMI_22109</name>
</gene>
<comment type="caution">
    <text evidence="3">The sequence shown here is derived from an EMBL/GenBank/DDBJ whole genome shotgun (WGS) entry which is preliminary data.</text>
</comment>
<feature type="domain" description="C-type lectin" evidence="2">
    <location>
        <begin position="485"/>
        <end position="595"/>
    </location>
</feature>
<feature type="domain" description="C-type lectin" evidence="2">
    <location>
        <begin position="176"/>
        <end position="319"/>
    </location>
</feature>
<name>A0A8K0CHE3_IGNLU</name>
<dbReference type="PANTHER" id="PTHR45784">
    <property type="entry name" value="C-TYPE LECTIN DOMAIN FAMILY 20 MEMBER A-RELATED"/>
    <property type="match status" value="1"/>
</dbReference>
<dbReference type="OrthoDB" id="6356110at2759"/>
<dbReference type="PROSITE" id="PS50041">
    <property type="entry name" value="C_TYPE_LECTIN_2"/>
    <property type="match status" value="5"/>
</dbReference>
<evidence type="ECO:0000313" key="3">
    <source>
        <dbReference type="EMBL" id="KAF2884062.1"/>
    </source>
</evidence>
<evidence type="ECO:0000313" key="4">
    <source>
        <dbReference type="Proteomes" id="UP000801492"/>
    </source>
</evidence>
<accession>A0A8K0CHE3</accession>
<dbReference type="EMBL" id="VTPC01090237">
    <property type="protein sequence ID" value="KAF2884062.1"/>
    <property type="molecule type" value="Genomic_DNA"/>
</dbReference>
<keyword evidence="4" id="KW-1185">Reference proteome</keyword>
<keyword evidence="1" id="KW-0732">Signal</keyword>
<feature type="signal peptide" evidence="1">
    <location>
        <begin position="1"/>
        <end position="17"/>
    </location>
</feature>
<dbReference type="InterPro" id="IPR016187">
    <property type="entry name" value="CTDL_fold"/>
</dbReference>
<dbReference type="SMART" id="SM00034">
    <property type="entry name" value="CLECT"/>
    <property type="match status" value="5"/>
</dbReference>